<sequence>MVTYCPVCNRVDIGKVGANQYYCWHCCIEFSMTGKHRYRLYSIEDDGTLSSLGEEKV</sequence>
<protein>
    <recommendedName>
        <fullName evidence="3">Insertion element protein</fullName>
    </recommendedName>
</protein>
<accession>B2A5K0</accession>
<name>B2A5K0_NATTJ</name>
<gene>
    <name evidence="1" type="ordered locus">Nther_1783</name>
</gene>
<evidence type="ECO:0000313" key="2">
    <source>
        <dbReference type="Proteomes" id="UP000001683"/>
    </source>
</evidence>
<evidence type="ECO:0000313" key="1">
    <source>
        <dbReference type="EMBL" id="ACB85355.1"/>
    </source>
</evidence>
<reference evidence="1 2" key="2">
    <citation type="journal article" date="2011" name="J. Bacteriol.">
        <title>Complete genome sequence of the anaerobic, halophilic alkalithermophile Natranaerobius thermophilus JW/NM-WN-LF.</title>
        <authorList>
            <person name="Zhao B."/>
            <person name="Mesbah N.M."/>
            <person name="Dalin E."/>
            <person name="Goodwin L."/>
            <person name="Nolan M."/>
            <person name="Pitluck S."/>
            <person name="Chertkov O."/>
            <person name="Brettin T.S."/>
            <person name="Han J."/>
            <person name="Larimer F.W."/>
            <person name="Land M.L."/>
            <person name="Hauser L."/>
            <person name="Kyrpides N."/>
            <person name="Wiegel J."/>
        </authorList>
    </citation>
    <scope>NUCLEOTIDE SEQUENCE [LARGE SCALE GENOMIC DNA]</scope>
    <source>
        <strain evidence="2">ATCC BAA-1301 / DSM 18059 / JW/NM-WN-LF</strain>
    </source>
</reference>
<keyword evidence="2" id="KW-1185">Reference proteome</keyword>
<dbReference type="InParanoid" id="B2A5K0"/>
<dbReference type="EMBL" id="CP001034">
    <property type="protein sequence ID" value="ACB85355.1"/>
    <property type="molecule type" value="Genomic_DNA"/>
</dbReference>
<reference evidence="1 2" key="1">
    <citation type="submission" date="2008-04" db="EMBL/GenBank/DDBJ databases">
        <title>Complete sequence of chromosome of Natranaerobius thermophilus JW/NM-WN-LF.</title>
        <authorList>
            <consortium name="US DOE Joint Genome Institute"/>
            <person name="Copeland A."/>
            <person name="Lucas S."/>
            <person name="Lapidus A."/>
            <person name="Glavina del Rio T."/>
            <person name="Dalin E."/>
            <person name="Tice H."/>
            <person name="Bruce D."/>
            <person name="Goodwin L."/>
            <person name="Pitluck S."/>
            <person name="Chertkov O."/>
            <person name="Brettin T."/>
            <person name="Detter J.C."/>
            <person name="Han C."/>
            <person name="Kuske C.R."/>
            <person name="Schmutz J."/>
            <person name="Larimer F."/>
            <person name="Land M."/>
            <person name="Hauser L."/>
            <person name="Kyrpides N."/>
            <person name="Lykidis A."/>
            <person name="Mesbah N.M."/>
            <person name="Wiegel J."/>
        </authorList>
    </citation>
    <scope>NUCLEOTIDE SEQUENCE [LARGE SCALE GENOMIC DNA]</scope>
    <source>
        <strain evidence="2">ATCC BAA-1301 / DSM 18059 / JW/NM-WN-LF</strain>
    </source>
</reference>
<dbReference type="STRING" id="457570.Nther_1783"/>
<organism evidence="1 2">
    <name type="scientific">Natranaerobius thermophilus (strain ATCC BAA-1301 / DSM 18059 / JW/NM-WN-LF)</name>
    <dbReference type="NCBI Taxonomy" id="457570"/>
    <lineage>
        <taxon>Bacteria</taxon>
        <taxon>Bacillati</taxon>
        <taxon>Bacillota</taxon>
        <taxon>Clostridia</taxon>
        <taxon>Natranaerobiales</taxon>
        <taxon>Natranaerobiaceae</taxon>
        <taxon>Natranaerobius</taxon>
    </lineage>
</organism>
<proteinExistence type="predicted"/>
<dbReference type="HOGENOM" id="CLU_198029_1_0_9"/>
<dbReference type="RefSeq" id="WP_012448222.1">
    <property type="nucleotide sequence ID" value="NC_010718.1"/>
</dbReference>
<dbReference type="KEGG" id="nth:Nther_1783"/>
<evidence type="ECO:0008006" key="3">
    <source>
        <dbReference type="Google" id="ProtNLM"/>
    </source>
</evidence>
<dbReference type="eggNOG" id="ENOG5032ZSJ">
    <property type="taxonomic scope" value="Bacteria"/>
</dbReference>
<dbReference type="AlphaFoldDB" id="B2A5K0"/>
<dbReference type="Proteomes" id="UP000001683">
    <property type="component" value="Chromosome"/>
</dbReference>
<dbReference type="FunCoup" id="B2A5K0">
    <property type="interactions" value="67"/>
</dbReference>